<gene>
    <name evidence="10" type="ORF">DGAL_LOCUS15436</name>
</gene>
<evidence type="ECO:0000313" key="10">
    <source>
        <dbReference type="EMBL" id="CAH0111782.1"/>
    </source>
</evidence>
<dbReference type="SUPFAM" id="SSF53098">
    <property type="entry name" value="Ribonuclease H-like"/>
    <property type="match status" value="1"/>
</dbReference>
<dbReference type="PROSITE" id="PS50088">
    <property type="entry name" value="ANK_REPEAT"/>
    <property type="match status" value="1"/>
</dbReference>
<proteinExistence type="predicted"/>
<keyword evidence="11" id="KW-1185">Reference proteome</keyword>
<evidence type="ECO:0000256" key="1">
    <source>
        <dbReference type="ARBA" id="ARBA00022670"/>
    </source>
</evidence>
<dbReference type="SUPFAM" id="SSF48403">
    <property type="entry name" value="Ankyrin repeat"/>
    <property type="match status" value="1"/>
</dbReference>
<dbReference type="GO" id="GO:0042575">
    <property type="term" value="C:DNA polymerase complex"/>
    <property type="evidence" value="ECO:0007669"/>
    <property type="project" value="UniProtKB-ARBA"/>
</dbReference>
<feature type="domain" description="Integrase catalytic" evidence="9">
    <location>
        <begin position="924"/>
        <end position="1109"/>
    </location>
</feature>
<dbReference type="GO" id="GO:0003676">
    <property type="term" value="F:nucleic acid binding"/>
    <property type="evidence" value="ECO:0007669"/>
    <property type="project" value="InterPro"/>
</dbReference>
<dbReference type="PANTHER" id="PTHR42648:SF28">
    <property type="entry name" value="TRANSPOSON-ENCODED PROTEIN WITH RIBONUCLEASE H-LIKE AND RETROVIRUS ZINC FINGER-LIKE DOMAINS"/>
    <property type="match status" value="1"/>
</dbReference>
<dbReference type="InterPro" id="IPR036397">
    <property type="entry name" value="RNaseH_sf"/>
</dbReference>
<keyword evidence="6" id="KW-0863">Zinc-finger</keyword>
<feature type="region of interest" description="Disordered" evidence="7">
    <location>
        <begin position="642"/>
        <end position="717"/>
    </location>
</feature>
<protein>
    <submittedName>
        <fullName evidence="10">Uncharacterized protein</fullName>
    </submittedName>
</protein>
<dbReference type="Pfam" id="PF22936">
    <property type="entry name" value="Pol_BBD"/>
    <property type="match status" value="1"/>
</dbReference>
<dbReference type="SUPFAM" id="SSF56672">
    <property type="entry name" value="DNA/RNA polymerases"/>
    <property type="match status" value="1"/>
</dbReference>
<reference evidence="10" key="1">
    <citation type="submission" date="2021-11" db="EMBL/GenBank/DDBJ databases">
        <authorList>
            <person name="Schell T."/>
        </authorList>
    </citation>
    <scope>NUCLEOTIDE SEQUENCE</scope>
    <source>
        <strain evidence="10">M5</strain>
    </source>
</reference>
<dbReference type="EMBL" id="CAKKLH010000317">
    <property type="protein sequence ID" value="CAH0111782.1"/>
    <property type="molecule type" value="Genomic_DNA"/>
</dbReference>
<dbReference type="Pfam" id="PF12796">
    <property type="entry name" value="Ank_2"/>
    <property type="match status" value="1"/>
</dbReference>
<dbReference type="CDD" id="cd09272">
    <property type="entry name" value="RNase_HI_RT_Ty1"/>
    <property type="match status" value="1"/>
</dbReference>
<dbReference type="InterPro" id="IPR001584">
    <property type="entry name" value="Integrase_cat-core"/>
</dbReference>
<name>A0A8J2S2F4_9CRUS</name>
<dbReference type="Gene3D" id="1.25.40.20">
    <property type="entry name" value="Ankyrin repeat-containing domain"/>
    <property type="match status" value="2"/>
</dbReference>
<dbReference type="OrthoDB" id="6337569at2759"/>
<dbReference type="InterPro" id="IPR013103">
    <property type="entry name" value="RVT_2"/>
</dbReference>
<dbReference type="InterPro" id="IPR054722">
    <property type="entry name" value="PolX-like_BBD"/>
</dbReference>
<keyword evidence="3" id="KW-0064">Aspartyl protease</keyword>
<feature type="compositionally biased region" description="Low complexity" evidence="7">
    <location>
        <begin position="707"/>
        <end position="717"/>
    </location>
</feature>
<dbReference type="PANTHER" id="PTHR42648">
    <property type="entry name" value="TRANSPOSASE, PUTATIVE-RELATED"/>
    <property type="match status" value="1"/>
</dbReference>
<dbReference type="GO" id="GO:0006508">
    <property type="term" value="P:proteolysis"/>
    <property type="evidence" value="ECO:0007669"/>
    <property type="project" value="UniProtKB-KW"/>
</dbReference>
<keyword evidence="1" id="KW-0645">Protease</keyword>
<dbReference type="PROSITE" id="PS50297">
    <property type="entry name" value="ANK_REP_REGION"/>
    <property type="match status" value="1"/>
</dbReference>
<dbReference type="GO" id="GO:0004190">
    <property type="term" value="F:aspartic-type endopeptidase activity"/>
    <property type="evidence" value="ECO:0007669"/>
    <property type="project" value="UniProtKB-KW"/>
</dbReference>
<dbReference type="InterPro" id="IPR001878">
    <property type="entry name" value="Znf_CCHC"/>
</dbReference>
<dbReference type="InterPro" id="IPR002110">
    <property type="entry name" value="Ankyrin_rpt"/>
</dbReference>
<dbReference type="Pfam" id="PF14223">
    <property type="entry name" value="Retrotran_gag_2"/>
    <property type="match status" value="1"/>
</dbReference>
<dbReference type="InterPro" id="IPR036770">
    <property type="entry name" value="Ankyrin_rpt-contain_sf"/>
</dbReference>
<dbReference type="InterPro" id="IPR039537">
    <property type="entry name" value="Retrotran_Ty1/copia-like"/>
</dbReference>
<organism evidence="10 11">
    <name type="scientific">Daphnia galeata</name>
    <dbReference type="NCBI Taxonomy" id="27404"/>
    <lineage>
        <taxon>Eukaryota</taxon>
        <taxon>Metazoa</taxon>
        <taxon>Ecdysozoa</taxon>
        <taxon>Arthropoda</taxon>
        <taxon>Crustacea</taxon>
        <taxon>Branchiopoda</taxon>
        <taxon>Diplostraca</taxon>
        <taxon>Cladocera</taxon>
        <taxon>Anomopoda</taxon>
        <taxon>Daphniidae</taxon>
        <taxon>Daphnia</taxon>
    </lineage>
</organism>
<dbReference type="SUPFAM" id="SSF57756">
    <property type="entry name" value="Retrovirus zinc finger-like domains"/>
    <property type="match status" value="1"/>
</dbReference>
<feature type="region of interest" description="Disordered" evidence="7">
    <location>
        <begin position="1232"/>
        <end position="1259"/>
    </location>
</feature>
<dbReference type="Pfam" id="PF07727">
    <property type="entry name" value="RVT_2"/>
    <property type="match status" value="1"/>
</dbReference>
<sequence>MAMDVVGPIPTSARGNNFILVMGEYLTRSMMFHKLLNIDNAYIEIEDKNNRKKCQIQKKFAVSTNLVIQPEEKKDACFTFHSKQLNYEPECKTKNTPSSPLIWNPYTSQITDGQFCLQAEKNLTVSVANCTQNENQQWQLGAPQHETENTDEENQPLLAQHHQFIEDKAVARDNKVEEEIKAVYCGNLQLRRFTTLMLAESNGLLAAIANNLPVCHRLKPNGKHLIVQKCGQVNLTIPAVQTKCGFEPVYQNYTIGRDGYSLHPFQECFWKDGVTNLNGLSYTWNTEKNAWIQLTPTFHLSTLKLTAKFKELDDNEYKYTLRHHKAFESNEFEQLNVLNELFTRIHETDLLSGDNILHLTARGHDEFHPSKNYPPETVDAPNSDGETLLITAVRERNTKTAVRILRMRPDINLQDHKGNTALHYAILNHDSNAVGRLCEAGADTSLRNKKGKKINIQDHSNATPLLDATKKGNAKIIQDLLAKQACTLLADDDGNTPLHWANLNENQEVANQNLIDAWDMKDAEARIIIFCNVEGPQQTLIEGCTSSAEMWERLILQYANAAPINGNLLLEKFFNYKYNPVFRSFRSAWDNLPRNEQTIANLTPRLVNEEAISRAANNGTMDPTDAAFFAFHTPKAAAFAGESAAKTSPGQSFDNAAHAQGGFRGRGRGSYFTGDWRGRGRGRGGRGGRGGGSSNPHNHSYARKDGQQQNDQQQSSQHAGSVVCFNCNGNGHKAYQCPTKREEERGQARQENFNKKRGFGCISSSLCLVAREHKVWNADSGATNHMTDQRSFFTTFKIIPPGTWKINGIGGVELQALGIGNIDVITEVDGVKLEGTFHNVLYVPGLGINLFSIGAATDCNVNVEFTDTQVFFANKETNEKFMTGSRVENSLYRLCATTKNPTEPNEESSTALYGVGCIFGKLHRSKFPTGCGRAENIGDLIHSDVGGPLHVPTPEGHRFFVIFKDDNSSFTVAKLMKTKNEAGTHFMEFAEMMKTQTGRPIKILRTDQGTDILGGNFSEYKKRTGLIHQTTTRYTPQQNSRSERTMRTVVEAVRSGLYTNDNSNQLPCNIRNEVRELWGEFLLSIVYIFNRTLTSHTEVTPFEKVFGKKPSVAHLRVLGCRAYAHVPDQLRKKLDPKGEACWMVGYDHPLTTERGNSPMEPMQLLVEVLNQTQLIESVDESQDTPDNQDASVEEAPQVEALEEEIERAPGGRNEEGTEVLDVANAEPVHVATPDHANKNQEVDEVPNIDAPPISIHDSHNYRRTTRSGRVPRYTDRYVEYMESFGNAASTDPAPKRSSFFELEVDEPQTYKQAVESRYAEQWLPAFKAEYDSQIKNKSWVLIPKSHVPTECAILPHKWVGKYKPGYGDPLQPDFVAPRFKGRLTVVGCHQQYGVDYEETYAPVPRLDSIRSVLSLTASLGYKSFQFDVATAFLNADVDKPIFMTQPEGFVVSGKEDHVCKLLKAVYGIKQAPRLWCKTFIAALLRYGFKALDADMCVFILVNNSIVSYLFIWVDDGWFSSSSDEECQRFATWIGNEFEVRCLPPTRFVGINIEYDRENSQVFLSQQHSILKALEQFGMTDSHPKLTPAESSVHLSSSMVPRNEGKVDMSLIPYRAAVGFLLYLSSTTRPDIAYSVGQVSKFCENPQPAHWNAVKRIFAYLKGTLDFGIWLGGRKDEGAVVYTDADYASDVDDRKSISGCIAFYKGGPVAWSCRRQDCVSISTTESEYVSLSDGAKTALWLNALANGLNSSPVPMEKSSGDEVPPNPVKMYCDNQSAICLVKNPVHPRRSKHIDVRYHFLRQLQKNNKIAVEFVSSKDQLADIFTKALPAPRFQELRERIGVGPYEKN</sequence>
<evidence type="ECO:0000256" key="3">
    <source>
        <dbReference type="ARBA" id="ARBA00022750"/>
    </source>
</evidence>
<evidence type="ECO:0000259" key="8">
    <source>
        <dbReference type="PROSITE" id="PS50158"/>
    </source>
</evidence>
<dbReference type="PROSITE" id="PS50158">
    <property type="entry name" value="ZF_CCHC"/>
    <property type="match status" value="1"/>
</dbReference>
<dbReference type="GO" id="GO:0015074">
    <property type="term" value="P:DNA integration"/>
    <property type="evidence" value="ECO:0007669"/>
    <property type="project" value="InterPro"/>
</dbReference>
<dbReference type="InterPro" id="IPR043502">
    <property type="entry name" value="DNA/RNA_pol_sf"/>
</dbReference>
<keyword evidence="5" id="KW-0040">ANK repeat</keyword>
<feature type="domain" description="CCHC-type" evidence="8">
    <location>
        <begin position="724"/>
        <end position="738"/>
    </location>
</feature>
<evidence type="ECO:0000256" key="4">
    <source>
        <dbReference type="ARBA" id="ARBA00022801"/>
    </source>
</evidence>
<dbReference type="SMART" id="SM00343">
    <property type="entry name" value="ZnF_C2HC"/>
    <property type="match status" value="1"/>
</dbReference>
<accession>A0A8J2S2F4</accession>
<dbReference type="GO" id="GO:0071897">
    <property type="term" value="P:DNA biosynthetic process"/>
    <property type="evidence" value="ECO:0007669"/>
    <property type="project" value="UniProtKB-ARBA"/>
</dbReference>
<dbReference type="PROSITE" id="PS50994">
    <property type="entry name" value="INTEGRASE"/>
    <property type="match status" value="1"/>
</dbReference>
<dbReference type="SMART" id="SM00248">
    <property type="entry name" value="ANK"/>
    <property type="match status" value="4"/>
</dbReference>
<evidence type="ECO:0000256" key="6">
    <source>
        <dbReference type="PROSITE-ProRule" id="PRU00047"/>
    </source>
</evidence>
<dbReference type="InterPro" id="IPR036875">
    <property type="entry name" value="Znf_CCHC_sf"/>
</dbReference>
<evidence type="ECO:0000256" key="2">
    <source>
        <dbReference type="ARBA" id="ARBA00022723"/>
    </source>
</evidence>
<evidence type="ECO:0000256" key="5">
    <source>
        <dbReference type="PROSITE-ProRule" id="PRU00023"/>
    </source>
</evidence>
<dbReference type="GO" id="GO:0008270">
    <property type="term" value="F:zinc ion binding"/>
    <property type="evidence" value="ECO:0007669"/>
    <property type="project" value="UniProtKB-KW"/>
</dbReference>
<evidence type="ECO:0000313" key="11">
    <source>
        <dbReference type="Proteomes" id="UP000789390"/>
    </source>
</evidence>
<dbReference type="InterPro" id="IPR057670">
    <property type="entry name" value="SH3_retrovirus"/>
</dbReference>
<keyword evidence="6" id="KW-0862">Zinc</keyword>
<feature type="repeat" description="ANK" evidence="5">
    <location>
        <begin position="417"/>
        <end position="449"/>
    </location>
</feature>
<feature type="region of interest" description="Disordered" evidence="7">
    <location>
        <begin position="1178"/>
        <end position="1214"/>
    </location>
</feature>
<keyword evidence="2" id="KW-0479">Metal-binding</keyword>
<comment type="caution">
    <text evidence="10">The sequence shown here is derived from an EMBL/GenBank/DDBJ whole genome shotgun (WGS) entry which is preliminary data.</text>
</comment>
<keyword evidence="4" id="KW-0378">Hydrolase</keyword>
<evidence type="ECO:0000259" key="9">
    <source>
        <dbReference type="PROSITE" id="PS50994"/>
    </source>
</evidence>
<evidence type="ECO:0000256" key="7">
    <source>
        <dbReference type="SAM" id="MobiDB-lite"/>
    </source>
</evidence>
<dbReference type="Pfam" id="PF25597">
    <property type="entry name" value="SH3_retrovirus"/>
    <property type="match status" value="1"/>
</dbReference>
<dbReference type="InterPro" id="IPR012337">
    <property type="entry name" value="RNaseH-like_sf"/>
</dbReference>
<dbReference type="Gene3D" id="3.30.420.10">
    <property type="entry name" value="Ribonuclease H-like superfamily/Ribonuclease H"/>
    <property type="match status" value="1"/>
</dbReference>
<dbReference type="Proteomes" id="UP000789390">
    <property type="component" value="Unassembled WGS sequence"/>
</dbReference>